<gene>
    <name evidence="2" type="ORF">SAMN05661093_09347</name>
</gene>
<sequence length="80" mass="8168">MLTSAGRRKPDLVVAGLVLSFGLTTLFGSIVLNSLSLPHDLLRGAGIVVLVVLGAGSISRRVGELLVLIVAGVAGLKVLH</sequence>
<dbReference type="AlphaFoldDB" id="A0A1W2FVX9"/>
<dbReference type="RefSeq" id="WP_084433621.1">
    <property type="nucleotide sequence ID" value="NZ_FWXV01000012.1"/>
</dbReference>
<evidence type="ECO:0000256" key="1">
    <source>
        <dbReference type="SAM" id="Phobius"/>
    </source>
</evidence>
<organism evidence="2 3">
    <name type="scientific">Kibdelosporangium aridum</name>
    <dbReference type="NCBI Taxonomy" id="2030"/>
    <lineage>
        <taxon>Bacteria</taxon>
        <taxon>Bacillati</taxon>
        <taxon>Actinomycetota</taxon>
        <taxon>Actinomycetes</taxon>
        <taxon>Pseudonocardiales</taxon>
        <taxon>Pseudonocardiaceae</taxon>
        <taxon>Kibdelosporangium</taxon>
    </lineage>
</organism>
<keyword evidence="1" id="KW-0472">Membrane</keyword>
<accession>A0A1W2FVX9</accession>
<reference evidence="2 3" key="1">
    <citation type="submission" date="2017-04" db="EMBL/GenBank/DDBJ databases">
        <authorList>
            <person name="Afonso C.L."/>
            <person name="Miller P.J."/>
            <person name="Scott M.A."/>
            <person name="Spackman E."/>
            <person name="Goraichik I."/>
            <person name="Dimitrov K.M."/>
            <person name="Suarez D.L."/>
            <person name="Swayne D.E."/>
        </authorList>
    </citation>
    <scope>NUCLEOTIDE SEQUENCE [LARGE SCALE GENOMIC DNA]</scope>
    <source>
        <strain evidence="2 3">DSM 43828</strain>
    </source>
</reference>
<name>A0A1W2FVX9_KIBAR</name>
<keyword evidence="1" id="KW-1133">Transmembrane helix</keyword>
<evidence type="ECO:0000313" key="2">
    <source>
        <dbReference type="EMBL" id="SMD25768.1"/>
    </source>
</evidence>
<feature type="transmembrane region" description="Helical" evidence="1">
    <location>
        <begin position="41"/>
        <end position="58"/>
    </location>
</feature>
<keyword evidence="3" id="KW-1185">Reference proteome</keyword>
<proteinExistence type="predicted"/>
<keyword evidence="1" id="KW-0812">Transmembrane</keyword>
<feature type="transmembrane region" description="Helical" evidence="1">
    <location>
        <begin position="12"/>
        <end position="35"/>
    </location>
</feature>
<evidence type="ECO:0000313" key="3">
    <source>
        <dbReference type="Proteomes" id="UP000192674"/>
    </source>
</evidence>
<dbReference type="Proteomes" id="UP000192674">
    <property type="component" value="Unassembled WGS sequence"/>
</dbReference>
<protein>
    <submittedName>
        <fullName evidence="2">Uncharacterized protein</fullName>
    </submittedName>
</protein>
<dbReference type="EMBL" id="FWXV01000012">
    <property type="protein sequence ID" value="SMD25768.1"/>
    <property type="molecule type" value="Genomic_DNA"/>
</dbReference>